<dbReference type="Proteomes" id="UP000266188">
    <property type="component" value="Unassembled WGS sequence"/>
</dbReference>
<dbReference type="Gene3D" id="3.40.50.300">
    <property type="entry name" value="P-loop containing nucleotide triphosphate hydrolases"/>
    <property type="match status" value="2"/>
</dbReference>
<dbReference type="SUPFAM" id="SSF52540">
    <property type="entry name" value="P-loop containing nucleoside triphosphate hydrolases"/>
    <property type="match status" value="2"/>
</dbReference>
<name>A0A3A2ZC25_9EURO</name>
<feature type="domain" description="ABC transporter" evidence="4">
    <location>
        <begin position="93"/>
        <end position="306"/>
    </location>
</feature>
<evidence type="ECO:0000256" key="3">
    <source>
        <dbReference type="SAM" id="MobiDB-lite"/>
    </source>
</evidence>
<keyword evidence="2" id="KW-0067">ATP-binding</keyword>
<dbReference type="STRING" id="2070753.A0A3A2ZC25"/>
<dbReference type="PROSITE" id="PS50893">
    <property type="entry name" value="ABC_TRANSPORTER_2"/>
    <property type="match status" value="2"/>
</dbReference>
<dbReference type="GO" id="GO:0016887">
    <property type="term" value="F:ATP hydrolysis activity"/>
    <property type="evidence" value="ECO:0007669"/>
    <property type="project" value="InterPro"/>
</dbReference>
<dbReference type="OrthoDB" id="10255969at2759"/>
<gene>
    <name evidence="5" type="ORF">PHISCL_06940</name>
</gene>
<comment type="caution">
    <text evidence="5">The sequence shown here is derived from an EMBL/GenBank/DDBJ whole genome shotgun (WGS) entry which is preliminary data.</text>
</comment>
<dbReference type="InterPro" id="IPR003439">
    <property type="entry name" value="ABC_transporter-like_ATP-bd"/>
</dbReference>
<organism evidence="5 6">
    <name type="scientific">Aspergillus sclerotialis</name>
    <dbReference type="NCBI Taxonomy" id="2070753"/>
    <lineage>
        <taxon>Eukaryota</taxon>
        <taxon>Fungi</taxon>
        <taxon>Dikarya</taxon>
        <taxon>Ascomycota</taxon>
        <taxon>Pezizomycotina</taxon>
        <taxon>Eurotiomycetes</taxon>
        <taxon>Eurotiomycetidae</taxon>
        <taxon>Eurotiales</taxon>
        <taxon>Aspergillaceae</taxon>
        <taxon>Aspergillus</taxon>
        <taxon>Aspergillus subgen. Polypaecilum</taxon>
    </lineage>
</organism>
<feature type="region of interest" description="Disordered" evidence="3">
    <location>
        <begin position="502"/>
        <end position="525"/>
    </location>
</feature>
<dbReference type="PANTHER" id="PTHR43514:SF4">
    <property type="entry name" value="ABC TRANSPORTER I FAMILY MEMBER 10"/>
    <property type="match status" value="1"/>
</dbReference>
<dbReference type="AlphaFoldDB" id="A0A3A2ZC25"/>
<keyword evidence="1" id="KW-0547">Nucleotide-binding</keyword>
<dbReference type="PANTHER" id="PTHR43514">
    <property type="entry name" value="ABC TRANSPORTER I FAMILY MEMBER 10"/>
    <property type="match status" value="1"/>
</dbReference>
<dbReference type="GO" id="GO:0005524">
    <property type="term" value="F:ATP binding"/>
    <property type="evidence" value="ECO:0007669"/>
    <property type="project" value="UniProtKB-KW"/>
</dbReference>
<feature type="compositionally biased region" description="Polar residues" evidence="3">
    <location>
        <begin position="502"/>
        <end position="511"/>
    </location>
</feature>
<reference evidence="6" key="1">
    <citation type="submission" date="2017-02" db="EMBL/GenBank/DDBJ databases">
        <authorList>
            <person name="Tafer H."/>
            <person name="Lopandic K."/>
        </authorList>
    </citation>
    <scope>NUCLEOTIDE SEQUENCE [LARGE SCALE GENOMIC DNA]</scope>
    <source>
        <strain evidence="6">CBS 366.77</strain>
    </source>
</reference>
<protein>
    <submittedName>
        <fullName evidence="5">ABC transporter</fullName>
    </submittedName>
</protein>
<feature type="domain" description="ABC transporter" evidence="4">
    <location>
        <begin position="354"/>
        <end position="690"/>
    </location>
</feature>
<evidence type="ECO:0000256" key="1">
    <source>
        <dbReference type="ARBA" id="ARBA00022741"/>
    </source>
</evidence>
<evidence type="ECO:0000313" key="6">
    <source>
        <dbReference type="Proteomes" id="UP000266188"/>
    </source>
</evidence>
<dbReference type="GO" id="GO:0005739">
    <property type="term" value="C:mitochondrion"/>
    <property type="evidence" value="ECO:0007669"/>
    <property type="project" value="TreeGrafter"/>
</dbReference>
<evidence type="ECO:0000256" key="2">
    <source>
        <dbReference type="ARBA" id="ARBA00022840"/>
    </source>
</evidence>
<proteinExistence type="predicted"/>
<evidence type="ECO:0000259" key="4">
    <source>
        <dbReference type="PROSITE" id="PS50893"/>
    </source>
</evidence>
<sequence>MLTRPGLWSRTGSRTRPLTLLLPSVRHLTYLPPLVDIKDGTFHQSPENTNPPVFTNLNFSLPGTKGGVTEKWAVIGSSSKTDFFNVLLGKYVCHPPNARSYPFYDSPDIAKRPPRYRPVGDPIQLIGFSGEGGATVGGTRGAYLSARFESRREETDWTLRQYLKGQTSLNPLEEDIKGKVTRDAQMARHVDNLGLRGLMNMPVANLSNGQMRRARIAKALLNRPDLLLLDDPFVGLDPAATRGISDVLFRLAVHSSPRLILGLRPQDSVPDWITHLIIFGDSNQVYFQGDKDSVIADLQKWSRHPVKHPPPVLQGQARKLLTGVHIQLLYDLNLLQNQTTPFNAPSPPEGDPLIEMEGVRVAYGDKPALGNWVQKLGNEKSDGLHWTVRRGQRWAILGANGSGKTTLLSLITSDHPQAYALPIRHFGRSRLPEPGKPAISLFELQSRIGHSSPEIHAIFPRQLTIREAIESAFADAFLSRPKMSRDDDLNVISVLRHFKSDLSPSHDNSVSPEPDEVNDQTKDFFPKLSKSRAKRSYVPEDHDIEYADSVRFGDLSTTQQRVVLFLRALIHKPDIILLDEAFAGMTTFLRDKCINFLEVGQNPSSKGVTAPRRVHKFPGQEKDPYESASQDIRHHGISDDQALIVISHVKEEIPDIVRHYVRLPSKAVGDGKRLSFTLGKLNSSSAISDPAVWDAAWSPDVHKHEHAVQAKKIAKEEAQKCHPDDEKYDWVYL</sequence>
<dbReference type="InterPro" id="IPR003593">
    <property type="entry name" value="AAA+_ATPase"/>
</dbReference>
<dbReference type="Pfam" id="PF00005">
    <property type="entry name" value="ABC_tran"/>
    <property type="match status" value="2"/>
</dbReference>
<accession>A0A3A2ZC25</accession>
<dbReference type="InterPro" id="IPR027417">
    <property type="entry name" value="P-loop_NTPase"/>
</dbReference>
<dbReference type="EMBL" id="MVGC01000282">
    <property type="protein sequence ID" value="RJE20719.1"/>
    <property type="molecule type" value="Genomic_DNA"/>
</dbReference>
<evidence type="ECO:0000313" key="5">
    <source>
        <dbReference type="EMBL" id="RJE20719.1"/>
    </source>
</evidence>
<dbReference type="SMART" id="SM00382">
    <property type="entry name" value="AAA"/>
    <property type="match status" value="2"/>
</dbReference>
<dbReference type="InterPro" id="IPR050334">
    <property type="entry name" value="Molybdenum_import_ModC"/>
</dbReference>
<keyword evidence="6" id="KW-1185">Reference proteome</keyword>